<keyword evidence="7" id="KW-1185">Reference proteome</keyword>
<dbReference type="PANTHER" id="PTHR30580:SF1">
    <property type="entry name" value="COMF OPERON PROTEIN 1"/>
    <property type="match status" value="1"/>
</dbReference>
<keyword evidence="6" id="KW-0378">Hydrolase</keyword>
<dbReference type="InterPro" id="IPR027417">
    <property type="entry name" value="P-loop_NTPase"/>
</dbReference>
<accession>A0AAP9HBH5</accession>
<keyword evidence="2" id="KW-0067">ATP-binding</keyword>
<dbReference type="GO" id="GO:0003677">
    <property type="term" value="F:DNA binding"/>
    <property type="evidence" value="ECO:0007669"/>
    <property type="project" value="UniProtKB-KW"/>
</dbReference>
<dbReference type="Pfam" id="PF00271">
    <property type="entry name" value="Helicase_C"/>
    <property type="match status" value="1"/>
</dbReference>
<dbReference type="SMART" id="SM00487">
    <property type="entry name" value="DEXDc"/>
    <property type="match status" value="1"/>
</dbReference>
<evidence type="ECO:0000259" key="4">
    <source>
        <dbReference type="PROSITE" id="PS51192"/>
    </source>
</evidence>
<dbReference type="PANTHER" id="PTHR30580">
    <property type="entry name" value="PRIMOSOMAL PROTEIN N"/>
    <property type="match status" value="1"/>
</dbReference>
<evidence type="ECO:0000256" key="2">
    <source>
        <dbReference type="ARBA" id="ARBA00022840"/>
    </source>
</evidence>
<dbReference type="InterPro" id="IPR014001">
    <property type="entry name" value="Helicase_ATP-bd"/>
</dbReference>
<keyword evidence="6" id="KW-0347">Helicase</keyword>
<organism evidence="6 7">
    <name type="scientific">Gemella morbillorum</name>
    <dbReference type="NCBI Taxonomy" id="29391"/>
    <lineage>
        <taxon>Bacteria</taxon>
        <taxon>Bacillati</taxon>
        <taxon>Bacillota</taxon>
        <taxon>Bacilli</taxon>
        <taxon>Bacillales</taxon>
        <taxon>Gemellaceae</taxon>
        <taxon>Gemella</taxon>
    </lineage>
</organism>
<dbReference type="PROSITE" id="PS51192">
    <property type="entry name" value="HELICASE_ATP_BIND_1"/>
    <property type="match status" value="1"/>
</dbReference>
<evidence type="ECO:0000256" key="3">
    <source>
        <dbReference type="ARBA" id="ARBA00023125"/>
    </source>
</evidence>
<dbReference type="AlphaFoldDB" id="A0AAP9HBH5"/>
<dbReference type="PROSITE" id="PS51194">
    <property type="entry name" value="HELICASE_CTER"/>
    <property type="match status" value="1"/>
</dbReference>
<proteinExistence type="predicted"/>
<dbReference type="GO" id="GO:0006310">
    <property type="term" value="P:DNA recombination"/>
    <property type="evidence" value="ECO:0007669"/>
    <property type="project" value="TreeGrafter"/>
</dbReference>
<dbReference type="SMART" id="SM00490">
    <property type="entry name" value="HELICc"/>
    <property type="match status" value="1"/>
</dbReference>
<dbReference type="RefSeq" id="WP_004633517.1">
    <property type="nucleotide sequence ID" value="NZ_CAXSSU010000002.1"/>
</dbReference>
<evidence type="ECO:0000313" key="6">
    <source>
        <dbReference type="EMBL" id="QGS08483.1"/>
    </source>
</evidence>
<feature type="domain" description="Helicase C-terminal" evidence="5">
    <location>
        <begin position="366"/>
        <end position="512"/>
    </location>
</feature>
<dbReference type="Pfam" id="PF04851">
    <property type="entry name" value="ResIII"/>
    <property type="match status" value="1"/>
</dbReference>
<dbReference type="Gene3D" id="3.40.50.300">
    <property type="entry name" value="P-loop containing nucleotide triphosphate hydrolases"/>
    <property type="match status" value="2"/>
</dbReference>
<keyword evidence="1" id="KW-0547">Nucleotide-binding</keyword>
<reference evidence="6 7" key="1">
    <citation type="submission" date="2019-11" db="EMBL/GenBank/DDBJ databases">
        <title>FDA dAtabase for Regulatory Grade micrObial Sequences (FDA-ARGOS): Supporting development and validation of Infectious Disease Dx tests.</title>
        <authorList>
            <person name="Turner S."/>
            <person name="Byrd R."/>
            <person name="Tallon L."/>
            <person name="Sadzewicz L."/>
            <person name="Vavikolanu K."/>
            <person name="Mehta A."/>
            <person name="Aluvathingal J."/>
            <person name="Nadendla S."/>
            <person name="Myers T."/>
            <person name="Yan Y."/>
            <person name="Sichtig H."/>
        </authorList>
    </citation>
    <scope>NUCLEOTIDE SEQUENCE [LARGE SCALE GENOMIC DNA]</scope>
    <source>
        <strain evidence="6 7">FDAARGOS_741</strain>
    </source>
</reference>
<dbReference type="InterPro" id="IPR001650">
    <property type="entry name" value="Helicase_C-like"/>
</dbReference>
<feature type="domain" description="Helicase ATP-binding" evidence="4">
    <location>
        <begin position="185"/>
        <end position="336"/>
    </location>
</feature>
<dbReference type="InterPro" id="IPR006935">
    <property type="entry name" value="Helicase/UvrB_N"/>
</dbReference>
<dbReference type="GO" id="GO:0006270">
    <property type="term" value="P:DNA replication initiation"/>
    <property type="evidence" value="ECO:0007669"/>
    <property type="project" value="TreeGrafter"/>
</dbReference>
<dbReference type="GO" id="GO:0043138">
    <property type="term" value="F:3'-5' DNA helicase activity"/>
    <property type="evidence" value="ECO:0007669"/>
    <property type="project" value="TreeGrafter"/>
</dbReference>
<evidence type="ECO:0000259" key="5">
    <source>
        <dbReference type="PROSITE" id="PS51194"/>
    </source>
</evidence>
<dbReference type="GO" id="GO:0006302">
    <property type="term" value="P:double-strand break repair"/>
    <property type="evidence" value="ECO:0007669"/>
    <property type="project" value="TreeGrafter"/>
</dbReference>
<dbReference type="Proteomes" id="UP000425411">
    <property type="component" value="Chromosome"/>
</dbReference>
<name>A0AAP9HBH5_9BACL</name>
<protein>
    <submittedName>
        <fullName evidence="6">DEAD/DEAH box helicase</fullName>
    </submittedName>
</protein>
<evidence type="ECO:0000313" key="7">
    <source>
        <dbReference type="Proteomes" id="UP000425411"/>
    </source>
</evidence>
<dbReference type="GO" id="GO:0016787">
    <property type="term" value="F:hydrolase activity"/>
    <property type="evidence" value="ECO:0007669"/>
    <property type="project" value="InterPro"/>
</dbReference>
<gene>
    <name evidence="6" type="ORF">FOC49_00615</name>
</gene>
<evidence type="ECO:0000256" key="1">
    <source>
        <dbReference type="ARBA" id="ARBA00022741"/>
    </source>
</evidence>
<dbReference type="EMBL" id="CP046314">
    <property type="protein sequence ID" value="QGS08483.1"/>
    <property type="molecule type" value="Genomic_DNA"/>
</dbReference>
<dbReference type="GO" id="GO:0005524">
    <property type="term" value="F:ATP binding"/>
    <property type="evidence" value="ECO:0007669"/>
    <property type="project" value="UniProtKB-KW"/>
</dbReference>
<dbReference type="SUPFAM" id="SSF52540">
    <property type="entry name" value="P-loop containing nucleoside triphosphate hydrolases"/>
    <property type="match status" value="1"/>
</dbReference>
<sequence length="512" mass="60571">MFFEEYSEFIEALYCVRYSKRDEEEKLNSYKEIYNDYIKFGEVNKDFEEIYNDIITGVVYTLKACDLEFLRVYNGLLLSISKLLRLKVKIHYLEESTYIDKVYVVQGEERNYHCLQCDNKNQKLFFSYETEGTKITYCKRCLEFGRCDNYFLRFYINIPFNKINKLKEPPVILSDVQKEASEKIVENSELRKNTLIWAVCGAGKTEIVYKVIYNNIKNNKKVCMAIPRKDVVQELARRFNRDFSDIPISVLHGDKKNLVDSHFYLMTTHQLIKYYNYFDIVIVDEVDAFPYYGDECLEQGAMTSLKNQGTLVFLSATPSDKVKKLVDEIIKIPIRFHGYLLPIPKIKIEQSKVFTYEKKSQYITQFITQRLELARRLLIFAPTIAMSKSLKLYLEKSLVDNVIIDFVYSEDEKRQEKVEKFKKWEIDILITTTILERGVTFDYLDVLVFESNHKIFTKEALIQIAGRVGRKEYDYSGEIVFLADKINKNMKLAIKEINYMNNLAKYRRLNKE</sequence>
<keyword evidence="3" id="KW-0238">DNA-binding</keyword>